<dbReference type="GO" id="GO:0008374">
    <property type="term" value="F:O-acyltransferase activity"/>
    <property type="evidence" value="ECO:0007669"/>
    <property type="project" value="TreeGrafter"/>
</dbReference>
<dbReference type="RefSeq" id="WP_130606385.1">
    <property type="nucleotide sequence ID" value="NZ_AP019400.1"/>
</dbReference>
<evidence type="ECO:0000313" key="3">
    <source>
        <dbReference type="EMBL" id="BBI32094.1"/>
    </source>
</evidence>
<protein>
    <submittedName>
        <fullName evidence="3">Acyltransferase</fullName>
    </submittedName>
</protein>
<evidence type="ECO:0000256" key="2">
    <source>
        <dbReference type="ARBA" id="ARBA00022679"/>
    </source>
</evidence>
<dbReference type="GO" id="GO:0005829">
    <property type="term" value="C:cytosol"/>
    <property type="evidence" value="ECO:0007669"/>
    <property type="project" value="TreeGrafter"/>
</dbReference>
<dbReference type="Gene3D" id="2.160.10.10">
    <property type="entry name" value="Hexapeptide repeat proteins"/>
    <property type="match status" value="1"/>
</dbReference>
<proteinExistence type="inferred from homology"/>
<dbReference type="KEGG" id="cohn:KCTCHS21_14930"/>
<dbReference type="OrthoDB" id="9782926at2"/>
<keyword evidence="2 3" id="KW-0808">Transferase</keyword>
<dbReference type="PANTHER" id="PTHR23416">
    <property type="entry name" value="SIALIC ACID SYNTHASE-RELATED"/>
    <property type="match status" value="1"/>
</dbReference>
<comment type="similarity">
    <text evidence="1">Belongs to the transferase hexapeptide repeat family.</text>
</comment>
<keyword evidence="4" id="KW-1185">Reference proteome</keyword>
<dbReference type="AlphaFoldDB" id="A0A3T1D1Y4"/>
<dbReference type="CDD" id="cd04647">
    <property type="entry name" value="LbH_MAT_like"/>
    <property type="match status" value="1"/>
</dbReference>
<dbReference type="PANTHER" id="PTHR23416:SF23">
    <property type="entry name" value="ACETYLTRANSFERASE C18B11.09C-RELATED"/>
    <property type="match status" value="1"/>
</dbReference>
<keyword evidence="3" id="KW-0012">Acyltransferase</keyword>
<dbReference type="Proteomes" id="UP000289856">
    <property type="component" value="Chromosome"/>
</dbReference>
<name>A0A3T1D1Y4_9BACL</name>
<evidence type="ECO:0000313" key="4">
    <source>
        <dbReference type="Proteomes" id="UP000289856"/>
    </source>
</evidence>
<dbReference type="SUPFAM" id="SSF51161">
    <property type="entry name" value="Trimeric LpxA-like enzymes"/>
    <property type="match status" value="1"/>
</dbReference>
<dbReference type="EMBL" id="AP019400">
    <property type="protein sequence ID" value="BBI32094.1"/>
    <property type="molecule type" value="Genomic_DNA"/>
</dbReference>
<organism evidence="3 4">
    <name type="scientific">Cohnella abietis</name>
    <dbReference type="NCBI Taxonomy" id="2507935"/>
    <lineage>
        <taxon>Bacteria</taxon>
        <taxon>Bacillati</taxon>
        <taxon>Bacillota</taxon>
        <taxon>Bacilli</taxon>
        <taxon>Bacillales</taxon>
        <taxon>Paenibacillaceae</taxon>
        <taxon>Cohnella</taxon>
    </lineage>
</organism>
<dbReference type="InterPro" id="IPR011004">
    <property type="entry name" value="Trimer_LpxA-like_sf"/>
</dbReference>
<accession>A0A3T1D1Y4</accession>
<reference evidence="3 4" key="1">
    <citation type="submission" date="2019-01" db="EMBL/GenBank/DDBJ databases">
        <title>Complete genome sequence of Cohnella hallensis HS21 isolated from Korean fir (Abies koreana) rhizospheric soil.</title>
        <authorList>
            <person name="Jiang L."/>
            <person name="Kang S.W."/>
            <person name="Kim S."/>
            <person name="Jung J."/>
            <person name="Kim C.Y."/>
            <person name="Kim D.H."/>
            <person name="Kim S.W."/>
            <person name="Lee J."/>
        </authorList>
    </citation>
    <scope>NUCLEOTIDE SEQUENCE [LARGE SCALE GENOMIC DNA]</scope>
    <source>
        <strain evidence="3 4">HS21</strain>
    </source>
</reference>
<evidence type="ECO:0000256" key="1">
    <source>
        <dbReference type="ARBA" id="ARBA00007274"/>
    </source>
</evidence>
<sequence length="200" mass="21801">MRGRDKFRRAKAILSIITFTLKIVPRPLLRWLWVLSDGLPDVVGVSVRYCLLRRQALRCGDNVLVGRGVEIRYPERLVIGSNVSIHKQCYLDAFGGIEIENDVSIAHQTSLISFEHTWNDEALPIRDNPIVTGKIHIRNDVWIGCGCRILSGVEVSGRSVVAAGSVVTRSVSAGTVVGGIPAKLIKTIKGGGGYERSVGS</sequence>
<dbReference type="InterPro" id="IPR051159">
    <property type="entry name" value="Hexapeptide_acetyltransf"/>
</dbReference>
<gene>
    <name evidence="3" type="ORF">KCTCHS21_14930</name>
</gene>